<gene>
    <name evidence="3" type="ORF">IAC58_03480</name>
</gene>
<keyword evidence="2" id="KW-0472">Membrane</keyword>
<proteinExistence type="predicted"/>
<dbReference type="Gene3D" id="3.40.190.10">
    <property type="entry name" value="Periplasmic binding protein-like II"/>
    <property type="match status" value="2"/>
</dbReference>
<sequence>MNKIKNRSIISTISLLLTLPFCLVSCNESGSEVNSDETIYLHVLNSEDYIDENVLTIFEEQNPGVKVIYETFDTNENMYNELKTGKANYDLINCSEYMVQRLAGESLIQKVKGLETYLENVSPYLVNKDYLNSDVINNSYKTGTNENTTYTPGKIDTINVTDAKTGDYLGRLSEYAIGYMWGTLGIVYNPTYSTFVDRGMSKERISEELNSDNGWSKFRDKDYKGVMSIKDSMRDTYALGILEVYKEDFLKKEELSQEERNEIFNSHDPDTIEKVKNKLIELKDNIFGFEVDSGKNDIVTGKIGMNLAWSGDATFSILQGEYYPGDDESYEEQKPDGERTELYYALPSIGANIWFDAWCMPLTVDPNSRNYEYACKFLNFLSETNTQTDDYDEEIGGIVEANMSYTGYTSFISGANNEIFDYVVENYDVGGGSNTLDLSYFYHNNPSCVIEDIDPSSFEGRTLKAMYPEESQIDSLYVMQDFGEDNDKIVQMWEDVKVNPLPVFVVVLLVVILVGILGYLGTYKLVHKYKIKKRKELRAKLMN</sequence>
<comment type="caution">
    <text evidence="3">The sequence shown here is derived from an EMBL/GenBank/DDBJ whole genome shotgun (WGS) entry which is preliminary data.</text>
</comment>
<keyword evidence="1" id="KW-0732">Signal</keyword>
<dbReference type="EMBL" id="JADIMY010000073">
    <property type="protein sequence ID" value="MBO8427594.1"/>
    <property type="molecule type" value="Genomic_DNA"/>
</dbReference>
<organism evidence="3 4">
    <name type="scientific">Candidatus Onthovivens merdipullorum</name>
    <dbReference type="NCBI Taxonomy" id="2840889"/>
    <lineage>
        <taxon>Bacteria</taxon>
        <taxon>Bacillati</taxon>
        <taxon>Bacillota</taxon>
        <taxon>Bacilli</taxon>
        <taxon>Bacillales</taxon>
        <taxon>Candidatus Onthovivens</taxon>
    </lineage>
</organism>
<feature type="transmembrane region" description="Helical" evidence="2">
    <location>
        <begin position="501"/>
        <end position="526"/>
    </location>
</feature>
<dbReference type="SUPFAM" id="SSF53850">
    <property type="entry name" value="Periplasmic binding protein-like II"/>
    <property type="match status" value="1"/>
</dbReference>
<dbReference type="PANTHER" id="PTHR30222:SF17">
    <property type="entry name" value="SPERMIDINE_PUTRESCINE-BINDING PERIPLASMIC PROTEIN"/>
    <property type="match status" value="1"/>
</dbReference>
<evidence type="ECO:0000313" key="4">
    <source>
        <dbReference type="Proteomes" id="UP000823613"/>
    </source>
</evidence>
<dbReference type="PANTHER" id="PTHR30222">
    <property type="entry name" value="SPERMIDINE/PUTRESCINE-BINDING PERIPLASMIC PROTEIN"/>
    <property type="match status" value="1"/>
</dbReference>
<dbReference type="Proteomes" id="UP000823613">
    <property type="component" value="Unassembled WGS sequence"/>
</dbReference>
<keyword evidence="2" id="KW-1133">Transmembrane helix</keyword>
<name>A0A9D9GWQ7_9BACL</name>
<reference evidence="3" key="2">
    <citation type="journal article" date="2021" name="PeerJ">
        <title>Extensive microbial diversity within the chicken gut microbiome revealed by metagenomics and culture.</title>
        <authorList>
            <person name="Gilroy R."/>
            <person name="Ravi A."/>
            <person name="Getino M."/>
            <person name="Pursley I."/>
            <person name="Horton D.L."/>
            <person name="Alikhan N.F."/>
            <person name="Baker D."/>
            <person name="Gharbi K."/>
            <person name="Hall N."/>
            <person name="Watson M."/>
            <person name="Adriaenssens E.M."/>
            <person name="Foster-Nyarko E."/>
            <person name="Jarju S."/>
            <person name="Secka A."/>
            <person name="Antonio M."/>
            <person name="Oren A."/>
            <person name="Chaudhuri R.R."/>
            <person name="La Ragione R."/>
            <person name="Hildebrand F."/>
            <person name="Pallen M.J."/>
        </authorList>
    </citation>
    <scope>NUCLEOTIDE SEQUENCE</scope>
    <source>
        <strain evidence="3">11159</strain>
    </source>
</reference>
<dbReference type="AlphaFoldDB" id="A0A9D9GWQ7"/>
<accession>A0A9D9GWQ7</accession>
<keyword evidence="2" id="KW-0812">Transmembrane</keyword>
<evidence type="ECO:0000313" key="3">
    <source>
        <dbReference type="EMBL" id="MBO8427594.1"/>
    </source>
</evidence>
<evidence type="ECO:0000256" key="2">
    <source>
        <dbReference type="SAM" id="Phobius"/>
    </source>
</evidence>
<reference evidence="3" key="1">
    <citation type="submission" date="2020-10" db="EMBL/GenBank/DDBJ databases">
        <authorList>
            <person name="Gilroy R."/>
        </authorList>
    </citation>
    <scope>NUCLEOTIDE SEQUENCE</scope>
    <source>
        <strain evidence="3">11159</strain>
    </source>
</reference>
<protein>
    <submittedName>
        <fullName evidence="3">Extracellular solute-binding protein</fullName>
    </submittedName>
</protein>
<evidence type="ECO:0000256" key="1">
    <source>
        <dbReference type="ARBA" id="ARBA00022729"/>
    </source>
</evidence>